<evidence type="ECO:0000313" key="5">
    <source>
        <dbReference type="Proteomes" id="UP000037923"/>
    </source>
</evidence>
<dbReference type="OrthoDB" id="264758at2759"/>
<accession>A0A0N0DTE0</accession>
<evidence type="ECO:0000313" key="4">
    <source>
        <dbReference type="EMBL" id="KPA77261.1"/>
    </source>
</evidence>
<evidence type="ECO:0000256" key="1">
    <source>
        <dbReference type="SAM" id="MobiDB-lite"/>
    </source>
</evidence>
<dbReference type="GeneID" id="26907443"/>
<feature type="signal peptide" evidence="3">
    <location>
        <begin position="1"/>
        <end position="31"/>
    </location>
</feature>
<evidence type="ECO:0000256" key="2">
    <source>
        <dbReference type="SAM" id="Phobius"/>
    </source>
</evidence>
<comment type="caution">
    <text evidence="4">The sequence shown here is derived from an EMBL/GenBank/DDBJ whole genome shotgun (WGS) entry which is preliminary data.</text>
</comment>
<keyword evidence="2" id="KW-0812">Transmembrane</keyword>
<organism evidence="4 5">
    <name type="scientific">Leptomonas pyrrhocoris</name>
    <name type="common">Firebug parasite</name>
    <dbReference type="NCBI Taxonomy" id="157538"/>
    <lineage>
        <taxon>Eukaryota</taxon>
        <taxon>Discoba</taxon>
        <taxon>Euglenozoa</taxon>
        <taxon>Kinetoplastea</taxon>
        <taxon>Metakinetoplastina</taxon>
        <taxon>Trypanosomatida</taxon>
        <taxon>Trypanosomatidae</taxon>
        <taxon>Leishmaniinae</taxon>
        <taxon>Leptomonas</taxon>
    </lineage>
</organism>
<dbReference type="Proteomes" id="UP000037923">
    <property type="component" value="Unassembled WGS sequence"/>
</dbReference>
<dbReference type="EMBL" id="LGTL01000017">
    <property type="protein sequence ID" value="KPA77260.1"/>
    <property type="molecule type" value="Genomic_DNA"/>
</dbReference>
<dbReference type="RefSeq" id="XP_015655699.1">
    <property type="nucleotide sequence ID" value="XM_015805693.1"/>
</dbReference>
<feature type="chain" id="PRO_5007418451" description="GPI-anchored surface protein" evidence="3">
    <location>
        <begin position="32"/>
        <end position="384"/>
    </location>
</feature>
<feature type="region of interest" description="Disordered" evidence="1">
    <location>
        <begin position="83"/>
        <end position="164"/>
    </location>
</feature>
<feature type="compositionally biased region" description="Basic and acidic residues" evidence="1">
    <location>
        <begin position="131"/>
        <end position="144"/>
    </location>
</feature>
<dbReference type="OMA" id="TAHEDTH"/>
<dbReference type="RefSeq" id="XP_015655700.1">
    <property type="nucleotide sequence ID" value="XM_015805694.1"/>
</dbReference>
<evidence type="ECO:0008006" key="6">
    <source>
        <dbReference type="Google" id="ProtNLM"/>
    </source>
</evidence>
<keyword evidence="2" id="KW-0472">Membrane</keyword>
<proteinExistence type="predicted"/>
<dbReference type="EMBL" id="LGTL01000017">
    <property type="protein sequence ID" value="KPA77261.1"/>
    <property type="molecule type" value="Genomic_DNA"/>
</dbReference>
<feature type="transmembrane region" description="Helical" evidence="2">
    <location>
        <begin position="364"/>
        <end position="383"/>
    </location>
</feature>
<keyword evidence="5" id="KW-1185">Reference proteome</keyword>
<feature type="compositionally biased region" description="Low complexity" evidence="1">
    <location>
        <begin position="110"/>
        <end position="123"/>
    </location>
</feature>
<protein>
    <recommendedName>
        <fullName evidence="6">GPI-anchored surface protein</fullName>
    </recommendedName>
</protein>
<gene>
    <name evidence="4" type="ORF">ABB37_07157</name>
</gene>
<name>A0A0N0DTE0_LEPPY</name>
<sequence>MHPLFHPRRSGRGATVILVLCALLCSLGVFAVTPSQPTGLLNESTAAVRSPPSSPLAPPRVTARRTTLVREVDRHDWYLLDGDQLLPGHPADNPDVPPTRRHARRRQAAHDSAIADAAAKANAPVSVILSEPRRPASPRHRDAVRSASPPPPQQQQQQQIPPRLISVVPVEQPDAAMRWVKAIPAVPAKVAPHAAEQTDDTAKIALKSLRLVVHVTDDKSEEGNEEGRAFRETHSHGRRSEPRALDGGRSLHHSHPSRLLRAGGPAPHLGPSPDKTEADIRLHTTAKSAAAITAHAASSPAEGVKTTPAYTDEELSLRCVVANGRDADPAVLLAMMEGRLRKDCLIVAADVGNDIPTSESNVKGAMTLAFLFVSTLFVAFNFMF</sequence>
<reference evidence="4 5" key="1">
    <citation type="submission" date="2015-07" db="EMBL/GenBank/DDBJ databases">
        <title>High-quality genome of monoxenous trypanosomatid Leptomonas pyrrhocoris.</title>
        <authorList>
            <person name="Flegontov P."/>
            <person name="Butenko A."/>
            <person name="Firsov S."/>
            <person name="Vlcek C."/>
            <person name="Logacheva M.D."/>
            <person name="Field M."/>
            <person name="Filatov D."/>
            <person name="Flegontova O."/>
            <person name="Gerasimov E."/>
            <person name="Jackson A.P."/>
            <person name="Kelly S."/>
            <person name="Opperdoes F."/>
            <person name="O'Reilly A."/>
            <person name="Votypka J."/>
            <person name="Yurchenko V."/>
            <person name="Lukes J."/>
        </authorList>
    </citation>
    <scope>NUCLEOTIDE SEQUENCE [LARGE SCALE GENOMIC DNA]</scope>
    <source>
        <strain evidence="4">H10</strain>
    </source>
</reference>
<dbReference type="VEuPathDB" id="TriTrypDB:LpyrH10_17_0890"/>
<keyword evidence="3" id="KW-0732">Signal</keyword>
<keyword evidence="2" id="KW-1133">Transmembrane helix</keyword>
<dbReference type="AlphaFoldDB" id="A0A0N0DTE0"/>
<feature type="compositionally biased region" description="Basic and acidic residues" evidence="1">
    <location>
        <begin position="217"/>
        <end position="246"/>
    </location>
</feature>
<feature type="region of interest" description="Disordered" evidence="1">
    <location>
        <begin position="217"/>
        <end position="276"/>
    </location>
</feature>
<evidence type="ECO:0000256" key="3">
    <source>
        <dbReference type="SAM" id="SignalP"/>
    </source>
</evidence>